<evidence type="ECO:0000313" key="4">
    <source>
        <dbReference type="EMBL" id="KRG72652.1"/>
    </source>
</evidence>
<dbReference type="InterPro" id="IPR016193">
    <property type="entry name" value="Cytidine_deaminase-like"/>
</dbReference>
<keyword evidence="5" id="KW-1185">Reference proteome</keyword>
<dbReference type="GO" id="GO:0047974">
    <property type="term" value="F:guanosine deaminase activity"/>
    <property type="evidence" value="ECO:0007669"/>
    <property type="project" value="TreeGrafter"/>
</dbReference>
<keyword evidence="1" id="KW-0479">Metal-binding</keyword>
<feature type="domain" description="CMP/dCMP-type deaminase" evidence="3">
    <location>
        <begin position="1"/>
        <end position="114"/>
    </location>
</feature>
<reference evidence="4 5" key="1">
    <citation type="submission" date="2015-05" db="EMBL/GenBank/DDBJ databases">
        <title>Genome sequencing and analysis of members of genus Stenotrophomonas.</title>
        <authorList>
            <person name="Patil P.P."/>
            <person name="Midha S."/>
            <person name="Patil P.B."/>
        </authorList>
    </citation>
    <scope>NUCLEOTIDE SEQUENCE [LARGE SCALE GENOMIC DNA]</scope>
    <source>
        <strain evidence="4 5">DSM 18941</strain>
    </source>
</reference>
<dbReference type="InterPro" id="IPR016192">
    <property type="entry name" value="APOBEC/CMP_deaminase_Zn-bd"/>
</dbReference>
<accession>A0A0R0CRN9</accession>
<name>A0A0R0CRN9_9GAMM</name>
<dbReference type="Gene3D" id="3.40.140.10">
    <property type="entry name" value="Cytidine Deaminase, domain 2"/>
    <property type="match status" value="1"/>
</dbReference>
<gene>
    <name evidence="4" type="ORF">ABB27_00485</name>
</gene>
<protein>
    <submittedName>
        <fullName evidence="4">CMP deaminase</fullName>
    </submittedName>
</protein>
<dbReference type="PROSITE" id="PS51747">
    <property type="entry name" value="CYT_DCMP_DEAMINASES_2"/>
    <property type="match status" value="1"/>
</dbReference>
<dbReference type="GO" id="GO:0008270">
    <property type="term" value="F:zinc ion binding"/>
    <property type="evidence" value="ECO:0007669"/>
    <property type="project" value="InterPro"/>
</dbReference>
<dbReference type="Proteomes" id="UP000051863">
    <property type="component" value="Unassembled WGS sequence"/>
</dbReference>
<proteinExistence type="predicted"/>
<dbReference type="PANTHER" id="PTHR11079:SF161">
    <property type="entry name" value="CMP_DCMP-TYPE DEAMINASE DOMAIN-CONTAINING PROTEIN"/>
    <property type="match status" value="1"/>
</dbReference>
<dbReference type="EMBL" id="LDJJ01000002">
    <property type="protein sequence ID" value="KRG72652.1"/>
    <property type="molecule type" value="Genomic_DNA"/>
</dbReference>
<organism evidence="4 5">
    <name type="scientific">Stenotrophomonas terrae</name>
    <dbReference type="NCBI Taxonomy" id="405446"/>
    <lineage>
        <taxon>Bacteria</taxon>
        <taxon>Pseudomonadati</taxon>
        <taxon>Pseudomonadota</taxon>
        <taxon>Gammaproteobacteria</taxon>
        <taxon>Lysobacterales</taxon>
        <taxon>Lysobacteraceae</taxon>
        <taxon>Stenotrophomonas</taxon>
    </lineage>
</organism>
<comment type="caution">
    <text evidence="4">The sequence shown here is derived from an EMBL/GenBank/DDBJ whole genome shotgun (WGS) entry which is preliminary data.</text>
</comment>
<dbReference type="GO" id="GO:0006152">
    <property type="term" value="P:purine nucleoside catabolic process"/>
    <property type="evidence" value="ECO:0007669"/>
    <property type="project" value="TreeGrafter"/>
</dbReference>
<dbReference type="CDD" id="cd01285">
    <property type="entry name" value="nucleoside_deaminase"/>
    <property type="match status" value="1"/>
</dbReference>
<dbReference type="SUPFAM" id="SSF53927">
    <property type="entry name" value="Cytidine deaminase-like"/>
    <property type="match status" value="1"/>
</dbReference>
<dbReference type="InterPro" id="IPR002125">
    <property type="entry name" value="CMP_dCMP_dom"/>
</dbReference>
<dbReference type="PATRIC" id="fig|405446.3.peg.799"/>
<keyword evidence="2" id="KW-0862">Zinc</keyword>
<dbReference type="PROSITE" id="PS00903">
    <property type="entry name" value="CYT_DCMP_DEAMINASES_1"/>
    <property type="match status" value="1"/>
</dbReference>
<evidence type="ECO:0000259" key="3">
    <source>
        <dbReference type="PROSITE" id="PS51747"/>
    </source>
</evidence>
<evidence type="ECO:0000313" key="5">
    <source>
        <dbReference type="Proteomes" id="UP000051863"/>
    </source>
</evidence>
<dbReference type="OrthoDB" id="9802676at2"/>
<evidence type="ECO:0000256" key="1">
    <source>
        <dbReference type="ARBA" id="ARBA00022723"/>
    </source>
</evidence>
<dbReference type="Pfam" id="PF00383">
    <property type="entry name" value="dCMP_cyt_deam_1"/>
    <property type="match status" value="1"/>
</dbReference>
<dbReference type="RefSeq" id="WP_057626175.1">
    <property type="nucleotide sequence ID" value="NZ_LDJJ01000002.1"/>
</dbReference>
<dbReference type="PANTHER" id="PTHR11079">
    <property type="entry name" value="CYTOSINE DEAMINASE FAMILY MEMBER"/>
    <property type="match status" value="1"/>
</dbReference>
<sequence>MSAEMHMRRALALARGNIAAGGRPFGAVLVKDGQVLAEAANSIHASHDPTDHAEMRAIRLASARLASPRLQGCVIYASGHPCPMCLAAMYLSGIEQAWFAYGNEDGLAYGLSTAAVYQRLAQGPQAPGSGLQQLRPQDEQGLYAEWRAAQ</sequence>
<evidence type="ECO:0000256" key="2">
    <source>
        <dbReference type="ARBA" id="ARBA00022833"/>
    </source>
</evidence>
<dbReference type="AlphaFoldDB" id="A0A0R0CRN9"/>